<accession>A0A9W7SMR1</accession>
<protein>
    <submittedName>
        <fullName evidence="2">SIR2-like domain-containing protein</fullName>
    </submittedName>
</protein>
<name>A0A9W7SMR1_9PEZI</name>
<comment type="caution">
    <text evidence="2">The sequence shown here is derived from an EMBL/GenBank/DDBJ whole genome shotgun (WGS) entry which is preliminary data.</text>
</comment>
<dbReference type="EMBL" id="RIBY02002126">
    <property type="protein sequence ID" value="KAH9825364.1"/>
    <property type="molecule type" value="Genomic_DNA"/>
</dbReference>
<proteinExistence type="predicted"/>
<reference evidence="2 3" key="2">
    <citation type="journal article" date="2021" name="Curr. Genet.">
        <title>Genetic response to nitrogen starvation in the aggressive Eucalyptus foliar pathogen Teratosphaeria destructans.</title>
        <authorList>
            <person name="Havenga M."/>
            <person name="Wingfield B.D."/>
            <person name="Wingfield M.J."/>
            <person name="Dreyer L.L."/>
            <person name="Roets F."/>
            <person name="Aylward J."/>
        </authorList>
    </citation>
    <scope>NUCLEOTIDE SEQUENCE [LARGE SCALE GENOMIC DNA]</scope>
    <source>
        <strain evidence="2">CMW44962</strain>
    </source>
</reference>
<evidence type="ECO:0000256" key="1">
    <source>
        <dbReference type="SAM" id="MobiDB-lite"/>
    </source>
</evidence>
<organism evidence="2 3">
    <name type="scientific">Teratosphaeria destructans</name>
    <dbReference type="NCBI Taxonomy" id="418781"/>
    <lineage>
        <taxon>Eukaryota</taxon>
        <taxon>Fungi</taxon>
        <taxon>Dikarya</taxon>
        <taxon>Ascomycota</taxon>
        <taxon>Pezizomycotina</taxon>
        <taxon>Dothideomycetes</taxon>
        <taxon>Dothideomycetidae</taxon>
        <taxon>Mycosphaerellales</taxon>
        <taxon>Teratosphaeriaceae</taxon>
        <taxon>Teratosphaeria</taxon>
    </lineage>
</organism>
<sequence length="754" mass="82747">ACRFAQTLWPQVGRAFALLLKLHGSCYAPETCIDTRLQRQQGLPSYAVDLLDHLLVSTVLYVVGFGGGDLNDNTDYLRMVHNRERARLVWLQPGGGEGTVEPGLVALSGVLGAGRDASEGLCVLHGWLRGERVRWDEGVSGFQRAVVDWCRGVGTAWCKLVVLDLVELCGATAEQWRALEALGFVGSKRQDWNAVVERHLVGGGEMRTQLEIARQCARACEILQGIRLDGSSGTTDVCGHLDRLRRELKRWHLHAAQDLSTHQPHAQAWVISALYGLTLFHGQQRLAAAEALAFAQNAAFLVGDLQSHQALKSLLSLLNLTDRPPAPPPSPPHPTAIHAFIPALDNVNAKANLYGVPPALFLRALLHRALLFADKIVVSSNVIVNSNVFVREILFGGRDVPEPFYLDALRPVVVHEDPDLRRPITGMYQRVNARAGYLSERTPARLVARLDDWFEDAAAAAGGEDPFIRYREAAAAENYTLWIRRAVGEMRAMTREHLTSHWRHLRTRHRNVPADLARLDEAVAAEMTETVLSAVHDFTRHLRGPHLTRSQLYNLAGCSPRPKTPPSPSTSSSGPARPPPSSPPWPAAARTCSWNPIVQHLATTRPIVFLEAHEAASAAFHGAARGPGVPGRGRRGGGAQSATSALLLGNASEADIAEYRVRLAGWRRRLRAPPGEVGEAVADWGREVRGLERASVDVDDGTVERVAVVAPEVEGRVAEFLRLCVFLVRKSEPLDRMYAEPRLMLPGFMRLESV</sequence>
<reference evidence="2 3" key="1">
    <citation type="journal article" date="2018" name="IMA Fungus">
        <title>IMA Genome-F 10: Nine draft genome sequences of Claviceps purpurea s.lat., including C. arundinis, C. humidiphila, and C. cf. spartinae, pseudomolecules for the pitch canker pathogen Fusarium circinatum, draft genome of Davidsoniella eucalypti, Grosmannia galeiformis, Quambalaria eucalypti, and Teratosphaeria destructans.</title>
        <authorList>
            <person name="Wingfield B.D."/>
            <person name="Liu M."/>
            <person name="Nguyen H.D."/>
            <person name="Lane F.A."/>
            <person name="Morgan S.W."/>
            <person name="De Vos L."/>
            <person name="Wilken P.M."/>
            <person name="Duong T.A."/>
            <person name="Aylward J."/>
            <person name="Coetzee M.P."/>
            <person name="Dadej K."/>
            <person name="De Beer Z.W."/>
            <person name="Findlay W."/>
            <person name="Havenga M."/>
            <person name="Kolarik M."/>
            <person name="Menzies J.G."/>
            <person name="Naidoo K."/>
            <person name="Pochopski O."/>
            <person name="Shoukouhi P."/>
            <person name="Santana Q.C."/>
            <person name="Seifert K.A."/>
            <person name="Soal N."/>
            <person name="Steenkamp E.T."/>
            <person name="Tatham C.T."/>
            <person name="van der Nest M.A."/>
            <person name="Wingfield M.J."/>
        </authorList>
    </citation>
    <scope>NUCLEOTIDE SEQUENCE [LARGE SCALE GENOMIC DNA]</scope>
    <source>
        <strain evidence="2">CMW44962</strain>
    </source>
</reference>
<feature type="compositionally biased region" description="Pro residues" evidence="1">
    <location>
        <begin position="576"/>
        <end position="586"/>
    </location>
</feature>
<gene>
    <name evidence="2" type="ORF">Tdes44962_MAKER10213</name>
</gene>
<dbReference type="Proteomes" id="UP001138500">
    <property type="component" value="Unassembled WGS sequence"/>
</dbReference>
<feature type="region of interest" description="Disordered" evidence="1">
    <location>
        <begin position="555"/>
        <end position="587"/>
    </location>
</feature>
<feature type="non-terminal residue" evidence="2">
    <location>
        <position position="1"/>
    </location>
</feature>
<evidence type="ECO:0000313" key="3">
    <source>
        <dbReference type="Proteomes" id="UP001138500"/>
    </source>
</evidence>
<dbReference type="OrthoDB" id="4130938at2759"/>
<dbReference type="AlphaFoldDB" id="A0A9W7SMR1"/>
<keyword evidence="3" id="KW-1185">Reference proteome</keyword>
<evidence type="ECO:0000313" key="2">
    <source>
        <dbReference type="EMBL" id="KAH9825364.1"/>
    </source>
</evidence>